<organism evidence="1 2">
    <name type="scientific">Nocardia higoensis</name>
    <dbReference type="NCBI Taxonomy" id="228599"/>
    <lineage>
        <taxon>Bacteria</taxon>
        <taxon>Bacillati</taxon>
        <taxon>Actinomycetota</taxon>
        <taxon>Actinomycetes</taxon>
        <taxon>Mycobacteriales</taxon>
        <taxon>Nocardiaceae</taxon>
        <taxon>Nocardia</taxon>
    </lineage>
</organism>
<evidence type="ECO:0000313" key="2">
    <source>
        <dbReference type="Proteomes" id="UP000707731"/>
    </source>
</evidence>
<dbReference type="InterPro" id="IPR019587">
    <property type="entry name" value="Polyketide_cyclase/dehydratase"/>
</dbReference>
<name>A0ABS0D3D6_9NOCA</name>
<dbReference type="Proteomes" id="UP000707731">
    <property type="component" value="Unassembled WGS sequence"/>
</dbReference>
<gene>
    <name evidence="1" type="ORF">IU449_00345</name>
</gene>
<dbReference type="Pfam" id="PF10604">
    <property type="entry name" value="Polyketide_cyc2"/>
    <property type="match status" value="1"/>
</dbReference>
<keyword evidence="2" id="KW-1185">Reference proteome</keyword>
<sequence>MVEARAQQTMACSPEEFLEFAMDVERYAEVDDKIGRFDWVRRDGNRVEFKFRPAMPGLPGPAPKMIAQGILTPGKRVDVGLAPLPDSKLWHRLMKFNASFVCEPGENGTLVTRTMAAEITPALRWLIDPILRRNLPGNIETEIRQAKAYIERHSSRN</sequence>
<dbReference type="RefSeq" id="WP_194999979.1">
    <property type="nucleotide sequence ID" value="NZ_JADLQN010000001.1"/>
</dbReference>
<evidence type="ECO:0000313" key="1">
    <source>
        <dbReference type="EMBL" id="MBF6353011.1"/>
    </source>
</evidence>
<dbReference type="EMBL" id="JADLQN010000001">
    <property type="protein sequence ID" value="MBF6353011.1"/>
    <property type="molecule type" value="Genomic_DNA"/>
</dbReference>
<dbReference type="Gene3D" id="3.30.530.20">
    <property type="match status" value="1"/>
</dbReference>
<comment type="caution">
    <text evidence="1">The sequence shown here is derived from an EMBL/GenBank/DDBJ whole genome shotgun (WGS) entry which is preliminary data.</text>
</comment>
<dbReference type="SUPFAM" id="SSF55961">
    <property type="entry name" value="Bet v1-like"/>
    <property type="match status" value="1"/>
</dbReference>
<reference evidence="1 2" key="1">
    <citation type="submission" date="2020-10" db="EMBL/GenBank/DDBJ databases">
        <title>Identification of Nocardia species via Next-generation sequencing and recognition of intraspecies genetic diversity.</title>
        <authorList>
            <person name="Li P."/>
            <person name="Li P."/>
            <person name="Lu B."/>
        </authorList>
    </citation>
    <scope>NUCLEOTIDE SEQUENCE [LARGE SCALE GENOMIC DNA]</scope>
    <source>
        <strain evidence="1 2">BJ06-0143</strain>
    </source>
</reference>
<dbReference type="InterPro" id="IPR023393">
    <property type="entry name" value="START-like_dom_sf"/>
</dbReference>
<accession>A0ABS0D3D6</accession>
<proteinExistence type="predicted"/>
<protein>
    <submittedName>
        <fullName evidence="1">SRPBCC family protein</fullName>
    </submittedName>
</protein>